<evidence type="ECO:0000256" key="1">
    <source>
        <dbReference type="ARBA" id="ARBA00004656"/>
    </source>
</evidence>
<dbReference type="PANTHER" id="PTHR21146">
    <property type="entry name" value="MEF2B PROTEIN"/>
    <property type="match status" value="1"/>
</dbReference>
<evidence type="ECO:0000313" key="6">
    <source>
        <dbReference type="Proteomes" id="UP000078540"/>
    </source>
</evidence>
<dbReference type="Proteomes" id="UP000078540">
    <property type="component" value="Unassembled WGS sequence"/>
</dbReference>
<dbReference type="GO" id="GO:0099078">
    <property type="term" value="C:BORC complex"/>
    <property type="evidence" value="ECO:0007669"/>
    <property type="project" value="TreeGrafter"/>
</dbReference>
<dbReference type="EMBL" id="KQ976730">
    <property type="protein sequence ID" value="KYM76455.1"/>
    <property type="molecule type" value="Genomic_DNA"/>
</dbReference>
<evidence type="ECO:0000256" key="4">
    <source>
        <dbReference type="ARBA" id="ARBA00023228"/>
    </source>
</evidence>
<dbReference type="Pfam" id="PF10167">
    <property type="entry name" value="BORCS8"/>
    <property type="match status" value="1"/>
</dbReference>
<dbReference type="KEGG" id="acoc:108692762"/>
<name>A0A151HYA6_9HYME</name>
<reference evidence="5 6" key="1">
    <citation type="submission" date="2015-09" db="EMBL/GenBank/DDBJ databases">
        <title>Atta colombica WGS genome.</title>
        <authorList>
            <person name="Nygaard S."/>
            <person name="Hu H."/>
            <person name="Boomsma J."/>
            <person name="Zhang G."/>
        </authorList>
    </citation>
    <scope>NUCLEOTIDE SEQUENCE [LARGE SCALE GENOMIC DNA]</scope>
    <source>
        <strain evidence="5">Treedump-2</strain>
        <tissue evidence="5">Whole body</tissue>
    </source>
</reference>
<accession>A0A151HYA6</accession>
<evidence type="ECO:0000256" key="3">
    <source>
        <dbReference type="ARBA" id="ARBA00023136"/>
    </source>
</evidence>
<sequence>MIRATIYISICRIDIEVALKTARFRLPDVIFQTMAAKVYQPDQELETKVKKATERISENMHIVANEPSLAFYRLQEHVRKALPPMVEKRVEVLALQQQLLGRCYDVEYAVSAIRTMQGAGKSFENTLEFIKNAIFFKQQLKYEEQRRHKKDGSRDSVYKRLSAHIPTLDHLPDEISDVVRETANRVESMMNHARHSSDIQRSTITHN</sequence>
<dbReference type="PANTHER" id="PTHR21146:SF0">
    <property type="entry name" value="BLOC-1-RELATED COMPLEX SUBUNIT 8"/>
    <property type="match status" value="1"/>
</dbReference>
<dbReference type="AlphaFoldDB" id="A0A151HYA6"/>
<keyword evidence="6" id="KW-1185">Reference proteome</keyword>
<evidence type="ECO:0000313" key="5">
    <source>
        <dbReference type="EMBL" id="KYM76455.1"/>
    </source>
</evidence>
<keyword evidence="4" id="KW-0458">Lysosome</keyword>
<comment type="subcellular location">
    <subcellularLocation>
        <location evidence="1">Lysosome membrane</location>
    </subcellularLocation>
</comment>
<dbReference type="InterPro" id="IPR019320">
    <property type="entry name" value="BORCS8"/>
</dbReference>
<dbReference type="STRING" id="520822.A0A151HYA6"/>
<evidence type="ECO:0000256" key="2">
    <source>
        <dbReference type="ARBA" id="ARBA00010463"/>
    </source>
</evidence>
<dbReference type="OrthoDB" id="10044187at2759"/>
<gene>
    <name evidence="5" type="ORF">ALC53_13170</name>
</gene>
<proteinExistence type="inferred from homology"/>
<protein>
    <recommendedName>
        <fullName evidence="7">Protein MEF2BNB like protein</fullName>
    </recommendedName>
</protein>
<dbReference type="GO" id="GO:0005765">
    <property type="term" value="C:lysosomal membrane"/>
    <property type="evidence" value="ECO:0007669"/>
    <property type="project" value="UniProtKB-SubCell"/>
</dbReference>
<evidence type="ECO:0008006" key="7">
    <source>
        <dbReference type="Google" id="ProtNLM"/>
    </source>
</evidence>
<organism evidence="5 6">
    <name type="scientific">Atta colombica</name>
    <dbReference type="NCBI Taxonomy" id="520822"/>
    <lineage>
        <taxon>Eukaryota</taxon>
        <taxon>Metazoa</taxon>
        <taxon>Ecdysozoa</taxon>
        <taxon>Arthropoda</taxon>
        <taxon>Hexapoda</taxon>
        <taxon>Insecta</taxon>
        <taxon>Pterygota</taxon>
        <taxon>Neoptera</taxon>
        <taxon>Endopterygota</taxon>
        <taxon>Hymenoptera</taxon>
        <taxon>Apocrita</taxon>
        <taxon>Aculeata</taxon>
        <taxon>Formicoidea</taxon>
        <taxon>Formicidae</taxon>
        <taxon>Myrmicinae</taxon>
        <taxon>Atta</taxon>
    </lineage>
</organism>
<keyword evidence="3" id="KW-0472">Membrane</keyword>
<comment type="similarity">
    <text evidence="2">Belongs to the BORCS8 family.</text>
</comment>